<evidence type="ECO:0000313" key="4">
    <source>
        <dbReference type="Proteomes" id="UP000005714"/>
    </source>
</evidence>
<evidence type="ECO:0000256" key="1">
    <source>
        <dbReference type="SAM" id="MobiDB-lite"/>
    </source>
</evidence>
<comment type="caution">
    <text evidence="3">The sequence shown here is derived from an EMBL/GenBank/DDBJ whole genome shotgun (WGS) entry which is preliminary data.</text>
</comment>
<reference evidence="3 4" key="1">
    <citation type="submission" date="2010-04" db="EMBL/GenBank/DDBJ databases">
        <authorList>
            <person name="Qin X."/>
            <person name="Bachman B."/>
            <person name="Battles P."/>
            <person name="Bell A."/>
            <person name="Bess C."/>
            <person name="Bickham C."/>
            <person name="Chaboub L."/>
            <person name="Chen D."/>
            <person name="Coyle M."/>
            <person name="Deiros D.R."/>
            <person name="Dinh H."/>
            <person name="Forbes L."/>
            <person name="Fowler G."/>
            <person name="Francisco L."/>
            <person name="Fu Q."/>
            <person name="Gubbala S."/>
            <person name="Hale W."/>
            <person name="Han Y."/>
            <person name="Hemphill L."/>
            <person name="Highlander S.K."/>
            <person name="Hirani K."/>
            <person name="Hogues M."/>
            <person name="Jackson L."/>
            <person name="Jakkamsetti A."/>
            <person name="Javaid M."/>
            <person name="Jiang H."/>
            <person name="Korchina V."/>
            <person name="Kovar C."/>
            <person name="Lara F."/>
            <person name="Lee S."/>
            <person name="Mata R."/>
            <person name="Mathew T."/>
            <person name="Moen C."/>
            <person name="Morales K."/>
            <person name="Munidasa M."/>
            <person name="Nazareth L."/>
            <person name="Ngo R."/>
            <person name="Nguyen L."/>
            <person name="Okwuonu G."/>
            <person name="Ongeri F."/>
            <person name="Patil S."/>
            <person name="Petrosino J."/>
            <person name="Pham C."/>
            <person name="Pham P."/>
            <person name="Pu L.-L."/>
            <person name="Puazo M."/>
            <person name="Raj R."/>
            <person name="Reid J."/>
            <person name="Rouhana J."/>
            <person name="Saada N."/>
            <person name="Shang Y."/>
            <person name="Simmons D."/>
            <person name="Thornton R."/>
            <person name="Warren J."/>
            <person name="Weissenberger G."/>
            <person name="Zhang J."/>
            <person name="Zhang L."/>
            <person name="Zhou C."/>
            <person name="Zhu D."/>
            <person name="Muzny D."/>
            <person name="Worley K."/>
            <person name="Gibbs R."/>
        </authorList>
    </citation>
    <scope>NUCLEOTIDE SEQUENCE [LARGE SCALE GENOMIC DNA]</scope>
    <source>
        <strain evidence="3 4">ATCC 49030</strain>
    </source>
</reference>
<accession>D4YMZ9</accession>
<evidence type="ECO:0000313" key="3">
    <source>
        <dbReference type="EMBL" id="EFG47414.1"/>
    </source>
</evidence>
<dbReference type="Proteomes" id="UP000005714">
    <property type="component" value="Unassembled WGS sequence"/>
</dbReference>
<evidence type="ECO:0000259" key="2">
    <source>
        <dbReference type="Pfam" id="PF08751"/>
    </source>
</evidence>
<dbReference type="Pfam" id="PF08751">
    <property type="entry name" value="TrwC"/>
    <property type="match status" value="1"/>
</dbReference>
<feature type="compositionally biased region" description="Basic and acidic residues" evidence="1">
    <location>
        <begin position="618"/>
        <end position="654"/>
    </location>
</feature>
<feature type="domain" description="TrwC relaxase" evidence="2">
    <location>
        <begin position="54"/>
        <end position="412"/>
    </location>
</feature>
<name>D4YMZ9_9MICO</name>
<protein>
    <submittedName>
        <fullName evidence="3">Conjugative relaxase domain protein</fullName>
    </submittedName>
</protein>
<dbReference type="eggNOG" id="COG0507">
    <property type="taxonomic scope" value="Bacteria"/>
</dbReference>
<feature type="region of interest" description="Disordered" evidence="1">
    <location>
        <begin position="578"/>
        <end position="690"/>
    </location>
</feature>
<dbReference type="InterPro" id="IPR014862">
    <property type="entry name" value="TrwC"/>
</dbReference>
<proteinExistence type="predicted"/>
<dbReference type="EMBL" id="ADNU01000038">
    <property type="protein sequence ID" value="EFG47414.1"/>
    <property type="molecule type" value="Genomic_DNA"/>
</dbReference>
<keyword evidence="4" id="KW-1185">Reference proteome</keyword>
<dbReference type="STRING" id="585530.HMPREF0183_1309"/>
<sequence length="690" mass="76226">MPRAPHFLIRHTLLAPRVLGCAGAHLTAKAVHHRDRLERRCVMVMTIRVISSRRGYEYLMKSVATGDTARESGTPLTRYYTETGCPPGTWLGSGLDSLDTGHGPALADGDTVTEEQLEKLLGQGVHPLTGAKLGSRFPRLRSPAERIAARIDQLDPALDATRRQNAIDEIRAEEIALKPKTAVVGFDLTFSPMKSLSALWGVADAATQELIVQAHHAAMRDTLALLEQRVSATRVGKGGIARMPITGVIATAFDHYDSRAGDPQLHTHLVVSNKVQGVDGRWRTLDSRTLHRATVALSASYNAFLTDHTAALVGVNWVEVYRGKDRNVGWEIDGVPAGLIAEFSRRTTGGAGEGIATATQWLIEEYVAKHGHAPSKTTITRLRQQATLETRPEKELHSFAELTADWRNRATTLLGENATTWARKLRARGLAEAPLQASDLTPKQLGEITDVVMREVADRRATWTRWHVHAEAMRQLMPLRFTTTAERTRVLNQIVEHAEAASVRLTPAYGRAVPEEYVQTDGSNRFQGVDQVMMTSQDILDAEARLLTHGRAKNGPRLPDRLVKRHVARKVQGVRLAADQAGGDHRDRDVRAQPRCARRAGRCREDCGAAWPAPGLDRPSREGLGDRSRAVSDRGRSPRRIDRDTGGERAEVPLRTRQRPMGPAGRAVGDRRRGPPRWHPDPRPPRHACR</sequence>
<dbReference type="NCBIfam" id="NF041492">
    <property type="entry name" value="MobF"/>
    <property type="match status" value="1"/>
</dbReference>
<gene>
    <name evidence="3" type="ORF">HMPREF0183_1309</name>
</gene>
<feature type="compositionally biased region" description="Basic and acidic residues" evidence="1">
    <location>
        <begin position="582"/>
        <end position="592"/>
    </location>
</feature>
<dbReference type="SUPFAM" id="SSF55464">
    <property type="entry name" value="Origin of replication-binding domain, RBD-like"/>
    <property type="match status" value="1"/>
</dbReference>
<organism evidence="3 4">
    <name type="scientific">Brevibacterium mcbrellneri ATCC 49030</name>
    <dbReference type="NCBI Taxonomy" id="585530"/>
    <lineage>
        <taxon>Bacteria</taxon>
        <taxon>Bacillati</taxon>
        <taxon>Actinomycetota</taxon>
        <taxon>Actinomycetes</taxon>
        <taxon>Micrococcales</taxon>
        <taxon>Brevibacteriaceae</taxon>
        <taxon>Brevibacterium</taxon>
    </lineage>
</organism>
<feature type="compositionally biased region" description="Basic and acidic residues" evidence="1">
    <location>
        <begin position="668"/>
        <end position="684"/>
    </location>
</feature>
<dbReference type="AlphaFoldDB" id="D4YMZ9"/>